<gene>
    <name evidence="1" type="ORF">BS297_17860</name>
</gene>
<evidence type="ECO:0000313" key="1">
    <source>
        <dbReference type="EMBL" id="KAB2584011.1"/>
    </source>
</evidence>
<evidence type="ECO:0000313" key="2">
    <source>
        <dbReference type="Proteomes" id="UP000325576"/>
    </source>
</evidence>
<comment type="caution">
    <text evidence="1">The sequence shown here is derived from an EMBL/GenBank/DDBJ whole genome shotgun (WGS) entry which is preliminary data.</text>
</comment>
<sequence>MSEFQTDEIHGADGSYWNVTTGEQGVTLAPGPTKLVDAPVKTMWIKSAQGEHYQGSKVLRRDPVAAFNIEGDDPLHWHDVDSRFRMAFEYDRQSKWVRTTADGARTLMVRLLSEPTQSAIENKDPHIWGQSLLTVSLAAEFSYWTMPDIKRRWRLMSGTFGSGHVPVWNPCDVPIWLKWVCTYPGKYTLPDFSFLGDVAAARVVPLQPLVATDGDLTVDTSQSEEQLISTEETPVWPRQAGKGFLFPVPAHTASEDNPIMLPVSVTGGVAGVSGVQLRMPRNFSRPSGVKR</sequence>
<proteinExistence type="predicted"/>
<dbReference type="EMBL" id="MRBO01000482">
    <property type="protein sequence ID" value="KAB2584011.1"/>
    <property type="molecule type" value="Genomic_DNA"/>
</dbReference>
<name>A0A5N5E2P1_RHOER</name>
<dbReference type="Proteomes" id="UP000325576">
    <property type="component" value="Unassembled WGS sequence"/>
</dbReference>
<protein>
    <recommendedName>
        <fullName evidence="3">Minor tail protein</fullName>
    </recommendedName>
</protein>
<accession>A0A5N5E2P1</accession>
<organism evidence="1 2">
    <name type="scientific">Rhodococcus erythropolis</name>
    <name type="common">Arthrobacter picolinophilus</name>
    <dbReference type="NCBI Taxonomy" id="1833"/>
    <lineage>
        <taxon>Bacteria</taxon>
        <taxon>Bacillati</taxon>
        <taxon>Actinomycetota</taxon>
        <taxon>Actinomycetes</taxon>
        <taxon>Mycobacteriales</taxon>
        <taxon>Nocardiaceae</taxon>
        <taxon>Rhodococcus</taxon>
        <taxon>Rhodococcus erythropolis group</taxon>
    </lineage>
</organism>
<reference evidence="1 2" key="1">
    <citation type="journal article" date="2017" name="Poromechanics V (2013)">
        <title>Genomic Characterization of the Arsenic-Tolerant Actinobacterium, &lt;i&gt;Rhodococcus erythropolis&lt;/i&gt; S43.</title>
        <authorList>
            <person name="Retamal-Morales G."/>
            <person name="Mehnert M."/>
            <person name="Schwabe R."/>
            <person name="Tischler D."/>
            <person name="Schloemann M."/>
            <person name="Levican G.J."/>
        </authorList>
    </citation>
    <scope>NUCLEOTIDE SEQUENCE [LARGE SCALE GENOMIC DNA]</scope>
    <source>
        <strain evidence="1 2">S43</strain>
    </source>
</reference>
<dbReference type="AlphaFoldDB" id="A0A5N5E2P1"/>
<evidence type="ECO:0008006" key="3">
    <source>
        <dbReference type="Google" id="ProtNLM"/>
    </source>
</evidence>